<reference evidence="1" key="1">
    <citation type="submission" date="2020-05" db="EMBL/GenBank/DDBJ databases">
        <authorList>
            <person name="Chiriac C."/>
            <person name="Salcher M."/>
            <person name="Ghai R."/>
            <person name="Kavagutti S V."/>
        </authorList>
    </citation>
    <scope>NUCLEOTIDE SEQUENCE</scope>
</reference>
<dbReference type="EMBL" id="CAEZSO010000156">
    <property type="protein sequence ID" value="CAB4547307.1"/>
    <property type="molecule type" value="Genomic_DNA"/>
</dbReference>
<gene>
    <name evidence="1" type="ORF">UFOPK1446_00801</name>
</gene>
<name>A0A6J6C8E6_9ZZZZ</name>
<proteinExistence type="predicted"/>
<protein>
    <submittedName>
        <fullName evidence="1">Unannotated protein</fullName>
    </submittedName>
</protein>
<accession>A0A6J6C8E6</accession>
<dbReference type="AlphaFoldDB" id="A0A6J6C8E6"/>
<sequence>MAKRSPTAKNAAMAAAANAVNSWVLRRRATKSMDTATGMINNPNPPKNCTM</sequence>
<evidence type="ECO:0000313" key="1">
    <source>
        <dbReference type="EMBL" id="CAB4547307.1"/>
    </source>
</evidence>
<organism evidence="1">
    <name type="scientific">freshwater metagenome</name>
    <dbReference type="NCBI Taxonomy" id="449393"/>
    <lineage>
        <taxon>unclassified sequences</taxon>
        <taxon>metagenomes</taxon>
        <taxon>ecological metagenomes</taxon>
    </lineage>
</organism>